<dbReference type="Proteomes" id="UP000054262">
    <property type="component" value="Unassembled WGS sequence"/>
</dbReference>
<dbReference type="CDD" id="cd00165">
    <property type="entry name" value="S4"/>
    <property type="match status" value="1"/>
</dbReference>
<dbReference type="InterPro" id="IPR036986">
    <property type="entry name" value="S4_RNA-bd_sf"/>
</dbReference>
<dbReference type="Gene3D" id="3.30.2350.10">
    <property type="entry name" value="Pseudouridine synthase"/>
    <property type="match status" value="1"/>
</dbReference>
<evidence type="ECO:0000256" key="5">
    <source>
        <dbReference type="ARBA" id="ARBA00056072"/>
    </source>
</evidence>
<dbReference type="GO" id="GO:0160140">
    <property type="term" value="F:23S rRNA pseudouridine(1911/1915/1917) synthase activity"/>
    <property type="evidence" value="ECO:0007669"/>
    <property type="project" value="UniProtKB-EC"/>
</dbReference>
<dbReference type="PANTHER" id="PTHR21600">
    <property type="entry name" value="MITOCHONDRIAL RNA PSEUDOURIDINE SYNTHASE"/>
    <property type="match status" value="1"/>
</dbReference>
<accession>A0P771</accession>
<dbReference type="CDD" id="cd02869">
    <property type="entry name" value="PseudoU_synth_RluA_like"/>
    <property type="match status" value="1"/>
</dbReference>
<dbReference type="EMBL" id="AAUX01000001">
    <property type="protein sequence ID" value="EAV47381.1"/>
    <property type="molecule type" value="Genomic_DNA"/>
</dbReference>
<name>A0P771_9PROT</name>
<organism evidence="10 11">
    <name type="scientific">Methylophilales bacterium HTCC2181</name>
    <dbReference type="NCBI Taxonomy" id="383631"/>
    <lineage>
        <taxon>Bacteria</taxon>
        <taxon>Pseudomonadati</taxon>
        <taxon>Pseudomonadota</taxon>
        <taxon>Betaproteobacteria</taxon>
        <taxon>Nitrosomonadales</taxon>
        <taxon>OM43 clade</taxon>
    </lineage>
</organism>
<keyword evidence="11" id="KW-1185">Reference proteome</keyword>
<dbReference type="FunFam" id="3.30.2350.10:FF:000006">
    <property type="entry name" value="Pseudouridine synthase"/>
    <property type="match status" value="1"/>
</dbReference>
<dbReference type="InterPro" id="IPR006224">
    <property type="entry name" value="PsdUridine_synth_RluA-like_CS"/>
</dbReference>
<dbReference type="InterPro" id="IPR006145">
    <property type="entry name" value="PsdUridine_synth_RsuA/RluA"/>
</dbReference>
<protein>
    <recommendedName>
        <fullName evidence="8">Pseudouridine synthase</fullName>
        <ecNumber evidence="8">5.4.99.-</ecNumber>
    </recommendedName>
</protein>
<evidence type="ECO:0000256" key="6">
    <source>
        <dbReference type="PIRSR" id="PIRSR606225-1"/>
    </source>
</evidence>
<dbReference type="PROSITE" id="PS01129">
    <property type="entry name" value="PSI_RLU"/>
    <property type="match status" value="1"/>
</dbReference>
<evidence type="ECO:0000256" key="3">
    <source>
        <dbReference type="ARBA" id="ARBA00023235"/>
    </source>
</evidence>
<dbReference type="OrthoDB" id="9785808at2"/>
<dbReference type="AlphaFoldDB" id="A0P771"/>
<dbReference type="SUPFAM" id="SSF55174">
    <property type="entry name" value="Alpha-L RNA-binding motif"/>
    <property type="match status" value="1"/>
</dbReference>
<evidence type="ECO:0000256" key="8">
    <source>
        <dbReference type="RuleBase" id="RU362028"/>
    </source>
</evidence>
<dbReference type="SUPFAM" id="SSF55120">
    <property type="entry name" value="Pseudouridine synthase"/>
    <property type="match status" value="1"/>
</dbReference>
<dbReference type="InterPro" id="IPR002942">
    <property type="entry name" value="S4_RNA-bd"/>
</dbReference>
<evidence type="ECO:0000256" key="1">
    <source>
        <dbReference type="ARBA" id="ARBA00010876"/>
    </source>
</evidence>
<feature type="active site" evidence="6">
    <location>
        <position position="138"/>
    </location>
</feature>
<comment type="catalytic activity">
    <reaction evidence="8">
        <text>a uridine in RNA = a pseudouridine in RNA</text>
        <dbReference type="Rhea" id="RHEA:48348"/>
        <dbReference type="Rhea" id="RHEA-COMP:12068"/>
        <dbReference type="Rhea" id="RHEA-COMP:12069"/>
        <dbReference type="ChEBI" id="CHEBI:65314"/>
        <dbReference type="ChEBI" id="CHEBI:65315"/>
    </reaction>
</comment>
<evidence type="ECO:0000256" key="2">
    <source>
        <dbReference type="ARBA" id="ARBA00022884"/>
    </source>
</evidence>
<proteinExistence type="inferred from homology"/>
<evidence type="ECO:0000256" key="7">
    <source>
        <dbReference type="PROSITE-ProRule" id="PRU00182"/>
    </source>
</evidence>
<evidence type="ECO:0000259" key="9">
    <source>
        <dbReference type="SMART" id="SM00363"/>
    </source>
</evidence>
<comment type="similarity">
    <text evidence="1 8">Belongs to the pseudouridine synthase RluA family.</text>
</comment>
<sequence>MASNKKDILMPQELSGLRIDAAIHKIFPEYSRGRIQAWIRDGHIKVDGQSLAPKKKIIGGENISIDFQPDDELKQFEAEDMIIEAVYEDDHILVINKPAGLVVHPGAGNWSGTLLNGLLHHFPENKVLARAGIVHRLDKDTSGLMVVSKTEVAQQHLIKQLQNKTVKREYRCIVWGQVWKNGVVKEPIGRHPTVRVKMAVNKIHGKESVTHYEVLERFGHHSYLRCNLETGRTHQIRVHMSHVQAPIVGDPVYGIKKIIPVRELSQDLKDEVFGFPRQALHAIGLGLIHPATNEFMRWDIDLPDDMKKLLELIRAEPNKSPKPFTLSDEDFDGEVIYTNEDLDDVFDDE</sequence>
<dbReference type="GO" id="GO:0000455">
    <property type="term" value="P:enzyme-directed rRNA pseudouridine synthesis"/>
    <property type="evidence" value="ECO:0007669"/>
    <property type="project" value="UniProtKB-ARBA"/>
</dbReference>
<dbReference type="Gene3D" id="3.10.290.10">
    <property type="entry name" value="RNA-binding S4 domain"/>
    <property type="match status" value="1"/>
</dbReference>
<dbReference type="NCBIfam" id="TIGR00005">
    <property type="entry name" value="rluA_subfam"/>
    <property type="match status" value="1"/>
</dbReference>
<dbReference type="Pfam" id="PF00849">
    <property type="entry name" value="PseudoU_synth_2"/>
    <property type="match status" value="1"/>
</dbReference>
<dbReference type="EC" id="5.4.99.-" evidence="8"/>
<dbReference type="InterPro" id="IPR006225">
    <property type="entry name" value="PsdUridine_synth_RluC/D"/>
</dbReference>
<dbReference type="Pfam" id="PF01479">
    <property type="entry name" value="S4"/>
    <property type="match status" value="1"/>
</dbReference>
<dbReference type="PROSITE" id="PS50889">
    <property type="entry name" value="S4"/>
    <property type="match status" value="1"/>
</dbReference>
<comment type="catalytic activity">
    <reaction evidence="4">
        <text>uridine(1911/1915/1917) in 23S rRNA = pseudouridine(1911/1915/1917) in 23S rRNA</text>
        <dbReference type="Rhea" id="RHEA:42524"/>
        <dbReference type="Rhea" id="RHEA-COMP:10097"/>
        <dbReference type="Rhea" id="RHEA-COMP:10098"/>
        <dbReference type="ChEBI" id="CHEBI:65314"/>
        <dbReference type="ChEBI" id="CHEBI:65315"/>
        <dbReference type="EC" id="5.4.99.23"/>
    </reaction>
</comment>
<dbReference type="PANTHER" id="PTHR21600:SF44">
    <property type="entry name" value="RIBOSOMAL LARGE SUBUNIT PSEUDOURIDINE SYNTHASE D"/>
    <property type="match status" value="1"/>
</dbReference>
<keyword evidence="3 8" id="KW-0413">Isomerase</keyword>
<dbReference type="InterPro" id="IPR050188">
    <property type="entry name" value="RluA_PseudoU_synthase"/>
</dbReference>
<evidence type="ECO:0000256" key="4">
    <source>
        <dbReference type="ARBA" id="ARBA00036882"/>
    </source>
</evidence>
<evidence type="ECO:0000313" key="11">
    <source>
        <dbReference type="Proteomes" id="UP000054262"/>
    </source>
</evidence>
<comment type="caution">
    <text evidence="10">The sequence shown here is derived from an EMBL/GenBank/DDBJ whole genome shotgun (WGS) entry which is preliminary data.</text>
</comment>
<gene>
    <name evidence="10" type="ORF">MB2181_04870</name>
</gene>
<reference evidence="10 11" key="1">
    <citation type="submission" date="2006-11" db="EMBL/GenBank/DDBJ databases">
        <authorList>
            <person name="Giovannoni S."/>
            <person name="Vergin K."/>
            <person name="Ferriera S."/>
            <person name="Johnson J."/>
            <person name="Kravitz S."/>
            <person name="Beeson K."/>
            <person name="Sutton G."/>
            <person name="Rogers Y.-H."/>
            <person name="Friedman R."/>
            <person name="Frazier M."/>
            <person name="Venter J.C."/>
        </authorList>
    </citation>
    <scope>NUCLEOTIDE SEQUENCE [LARGE SCALE GENOMIC DNA]</scope>
    <source>
        <strain evidence="10 11">HTCC2181</strain>
    </source>
</reference>
<feature type="domain" description="RNA-binding S4" evidence="9">
    <location>
        <begin position="17"/>
        <end position="78"/>
    </location>
</feature>
<comment type="function">
    <text evidence="5">Responsible for synthesis of pseudouridine from uracil at positions 1911, 1915 and 1917 in 23S ribosomal RNA.</text>
</comment>
<dbReference type="GO" id="GO:0003723">
    <property type="term" value="F:RNA binding"/>
    <property type="evidence" value="ECO:0007669"/>
    <property type="project" value="UniProtKB-KW"/>
</dbReference>
<evidence type="ECO:0000313" key="10">
    <source>
        <dbReference type="EMBL" id="EAV47381.1"/>
    </source>
</evidence>
<dbReference type="SMART" id="SM00363">
    <property type="entry name" value="S4"/>
    <property type="match status" value="1"/>
</dbReference>
<dbReference type="NCBIfam" id="NF008385">
    <property type="entry name" value="PRK11180.1"/>
    <property type="match status" value="1"/>
</dbReference>
<keyword evidence="2 7" id="KW-0694">RNA-binding</keyword>
<dbReference type="InterPro" id="IPR020103">
    <property type="entry name" value="PsdUridine_synth_cat_dom_sf"/>
</dbReference>